<keyword evidence="15" id="KW-1133">Transmembrane helix</keyword>
<protein>
    <submittedName>
        <fullName evidence="18">Uncharacterized protein</fullName>
    </submittedName>
</protein>
<evidence type="ECO:0000256" key="4">
    <source>
        <dbReference type="ARBA" id="ARBA00022452"/>
    </source>
</evidence>
<comment type="similarity">
    <text evidence="2">Belongs to the BexD/CtrA/VexA family.</text>
</comment>
<evidence type="ECO:0000313" key="19">
    <source>
        <dbReference type="Proteomes" id="UP000236655"/>
    </source>
</evidence>
<dbReference type="RefSeq" id="WP_102951810.1">
    <property type="nucleotide sequence ID" value="NZ_CP024847.1"/>
</dbReference>
<gene>
    <name evidence="18" type="ORF">CUN60_09485</name>
</gene>
<dbReference type="GO" id="GO:0015288">
    <property type="term" value="F:porin activity"/>
    <property type="evidence" value="ECO:0007669"/>
    <property type="project" value="UniProtKB-KW"/>
</dbReference>
<evidence type="ECO:0000256" key="2">
    <source>
        <dbReference type="ARBA" id="ARBA00009450"/>
    </source>
</evidence>
<evidence type="ECO:0000256" key="6">
    <source>
        <dbReference type="ARBA" id="ARBA00022692"/>
    </source>
</evidence>
<keyword evidence="14" id="KW-0449">Lipoprotein</keyword>
<evidence type="ECO:0000256" key="3">
    <source>
        <dbReference type="ARBA" id="ARBA00022448"/>
    </source>
</evidence>
<keyword evidence="9" id="KW-0406">Ion transport</keyword>
<keyword evidence="12" id="KW-0564">Palmitate</keyword>
<evidence type="ECO:0000256" key="8">
    <source>
        <dbReference type="ARBA" id="ARBA00023047"/>
    </source>
</evidence>
<dbReference type="AlphaFoldDB" id="A0A2I7N7S7"/>
<evidence type="ECO:0000256" key="13">
    <source>
        <dbReference type="ARBA" id="ARBA00023237"/>
    </source>
</evidence>
<evidence type="ECO:0000256" key="9">
    <source>
        <dbReference type="ARBA" id="ARBA00023065"/>
    </source>
</evidence>
<name>A0A2I7N7S7_9NEIS</name>
<evidence type="ECO:0000256" key="11">
    <source>
        <dbReference type="ARBA" id="ARBA00023136"/>
    </source>
</evidence>
<evidence type="ECO:0000313" key="18">
    <source>
        <dbReference type="EMBL" id="AUR52519.1"/>
    </source>
</evidence>
<sequence>MINPPNILKVAIVFVAIFLTSCFFAPSMNLTGLNTHMTRVTEINNITVIINPIDQYLVESGTIAKNSDYVLGAGDIISLSIWGHPEVSISNMTNSIKANYYDPKSSPTKQVDLTYGLSNPSENKSDSYLIDNSGNAYLPFVGKINLAGKTTSQARDTLTQAYKDFIINPNVNLKITGFRSQKVYVMGEVQQSQILPITDVGMNLTSALELVGGINPVTSNVNQIYVLRKKDPKSVEAYLLDAGSVTAMLYAQKFFLRNEDIVYVSTAGIAQFNRVMTQILPAAETIWYTENSIPNSVIPGITN</sequence>
<keyword evidence="8" id="KW-0625">Polysaccharide transport</keyword>
<evidence type="ECO:0000256" key="5">
    <source>
        <dbReference type="ARBA" id="ARBA00022597"/>
    </source>
</evidence>
<feature type="domain" description="SLBB" evidence="17">
    <location>
        <begin position="181"/>
        <end position="264"/>
    </location>
</feature>
<dbReference type="GO" id="GO:0046930">
    <property type="term" value="C:pore complex"/>
    <property type="evidence" value="ECO:0007669"/>
    <property type="project" value="UniProtKB-KW"/>
</dbReference>
<keyword evidence="11 15" id="KW-0472">Membrane</keyword>
<keyword evidence="7" id="KW-0732">Signal</keyword>
<reference evidence="19" key="1">
    <citation type="submission" date="2017-11" db="EMBL/GenBank/DDBJ databases">
        <authorList>
            <person name="Chan K.G."/>
            <person name="Lee L.S."/>
        </authorList>
    </citation>
    <scope>NUCLEOTIDE SEQUENCE [LARGE SCALE GENOMIC DNA]</scope>
    <source>
        <strain evidence="19">DSM 100970</strain>
    </source>
</reference>
<dbReference type="InterPro" id="IPR054765">
    <property type="entry name" value="SLBB_dom"/>
</dbReference>
<comment type="subcellular location">
    <subcellularLocation>
        <location evidence="1">Cell outer membrane</location>
        <topology evidence="1">Multi-pass membrane protein</topology>
    </subcellularLocation>
</comment>
<dbReference type="GO" id="GO:0006811">
    <property type="term" value="P:monoatomic ion transport"/>
    <property type="evidence" value="ECO:0007669"/>
    <property type="project" value="UniProtKB-KW"/>
</dbReference>
<keyword evidence="3" id="KW-0813">Transport</keyword>
<dbReference type="KEGG" id="nba:CUN60_09485"/>
<evidence type="ECO:0000256" key="7">
    <source>
        <dbReference type="ARBA" id="ARBA00022729"/>
    </source>
</evidence>
<dbReference type="GO" id="GO:0015159">
    <property type="term" value="F:polysaccharide transmembrane transporter activity"/>
    <property type="evidence" value="ECO:0007669"/>
    <property type="project" value="InterPro"/>
</dbReference>
<dbReference type="Proteomes" id="UP000236655">
    <property type="component" value="Chromosome"/>
</dbReference>
<evidence type="ECO:0000259" key="17">
    <source>
        <dbReference type="Pfam" id="PF22461"/>
    </source>
</evidence>
<evidence type="ECO:0000256" key="12">
    <source>
        <dbReference type="ARBA" id="ARBA00023139"/>
    </source>
</evidence>
<dbReference type="InterPro" id="IPR003715">
    <property type="entry name" value="Poly_export_N"/>
</dbReference>
<keyword evidence="13" id="KW-0998">Cell outer membrane</keyword>
<keyword evidence="19" id="KW-1185">Reference proteome</keyword>
<dbReference type="PANTHER" id="PTHR33619">
    <property type="entry name" value="POLYSACCHARIDE EXPORT PROTEIN GFCE-RELATED"/>
    <property type="match status" value="1"/>
</dbReference>
<dbReference type="Pfam" id="PF22461">
    <property type="entry name" value="SLBB_2"/>
    <property type="match status" value="1"/>
</dbReference>
<dbReference type="PANTHER" id="PTHR33619:SF3">
    <property type="entry name" value="POLYSACCHARIDE EXPORT PROTEIN GFCE-RELATED"/>
    <property type="match status" value="1"/>
</dbReference>
<dbReference type="Gene3D" id="3.10.560.10">
    <property type="entry name" value="Outer membrane lipoprotein wza domain like"/>
    <property type="match status" value="1"/>
</dbReference>
<dbReference type="InterPro" id="IPR049712">
    <property type="entry name" value="Poly_export"/>
</dbReference>
<organism evidence="18 19">
    <name type="scientific">Aquella oligotrophica</name>
    <dbReference type="NCBI Taxonomy" id="2067065"/>
    <lineage>
        <taxon>Bacteria</taxon>
        <taxon>Pseudomonadati</taxon>
        <taxon>Pseudomonadota</taxon>
        <taxon>Betaproteobacteria</taxon>
        <taxon>Neisseriales</taxon>
        <taxon>Neisseriaceae</taxon>
        <taxon>Aquella</taxon>
    </lineage>
</organism>
<evidence type="ECO:0000256" key="10">
    <source>
        <dbReference type="ARBA" id="ARBA00023114"/>
    </source>
</evidence>
<dbReference type="OrthoDB" id="9815244at2"/>
<dbReference type="Pfam" id="PF02563">
    <property type="entry name" value="Poly_export"/>
    <property type="match status" value="1"/>
</dbReference>
<keyword evidence="4" id="KW-1134">Transmembrane beta strand</keyword>
<feature type="domain" description="Polysaccharide export protein N-terminal" evidence="16">
    <location>
        <begin position="65"/>
        <end position="175"/>
    </location>
</feature>
<evidence type="ECO:0000259" key="16">
    <source>
        <dbReference type="Pfam" id="PF02563"/>
    </source>
</evidence>
<keyword evidence="5" id="KW-0762">Sugar transport</keyword>
<evidence type="ECO:0000256" key="1">
    <source>
        <dbReference type="ARBA" id="ARBA00004571"/>
    </source>
</evidence>
<evidence type="ECO:0000256" key="15">
    <source>
        <dbReference type="SAM" id="Phobius"/>
    </source>
</evidence>
<keyword evidence="10" id="KW-0626">Porin</keyword>
<feature type="transmembrane region" description="Helical" evidence="15">
    <location>
        <begin position="7"/>
        <end position="28"/>
    </location>
</feature>
<dbReference type="GO" id="GO:0009279">
    <property type="term" value="C:cell outer membrane"/>
    <property type="evidence" value="ECO:0007669"/>
    <property type="project" value="UniProtKB-SubCell"/>
</dbReference>
<accession>A0A2I7N7S7</accession>
<evidence type="ECO:0000256" key="14">
    <source>
        <dbReference type="ARBA" id="ARBA00023288"/>
    </source>
</evidence>
<dbReference type="EMBL" id="CP024847">
    <property type="protein sequence ID" value="AUR52519.1"/>
    <property type="molecule type" value="Genomic_DNA"/>
</dbReference>
<keyword evidence="6 15" id="KW-0812">Transmembrane</keyword>
<proteinExistence type="inferred from homology"/>